<name>A0A4Q5A1W8_9BIFI</name>
<evidence type="ECO:0000313" key="2">
    <source>
        <dbReference type="EMBL" id="RYQ11653.1"/>
    </source>
</evidence>
<protein>
    <submittedName>
        <fullName evidence="2">AAA domain-containing protein</fullName>
    </submittedName>
</protein>
<dbReference type="AlphaFoldDB" id="A0A4Q5A1W8"/>
<evidence type="ECO:0000256" key="1">
    <source>
        <dbReference type="SAM" id="MobiDB-lite"/>
    </source>
</evidence>
<dbReference type="RefSeq" id="WP_129896875.1">
    <property type="nucleotide sequence ID" value="NZ_RYUH01000006.1"/>
</dbReference>
<reference evidence="2 3" key="1">
    <citation type="submission" date="2018-12" db="EMBL/GenBank/DDBJ databases">
        <title>Unveiling genomic diversity among members of the Bifidobacterium pseudolongum species, a widely distributed gut commensal of the animal kingdom.</title>
        <authorList>
            <person name="Lugli G.A."/>
            <person name="Duranti S."/>
            <person name="Albert K."/>
            <person name="Mancabelli L."/>
            <person name="Napoli S."/>
            <person name="Viappiani A."/>
            <person name="Anzalone R."/>
            <person name="Longhi G."/>
            <person name="Milani C."/>
            <person name="Turroni F."/>
            <person name="Alessandri G."/>
            <person name="Sela D.A."/>
            <person name="Van Sinderen D."/>
            <person name="Ventura M."/>
        </authorList>
    </citation>
    <scope>NUCLEOTIDE SEQUENCE [LARGE SCALE GENOMIC DNA]</scope>
    <source>
        <strain evidence="2 3">2093B</strain>
    </source>
</reference>
<accession>A0A4Q5A1W8</accession>
<evidence type="ECO:0000313" key="3">
    <source>
        <dbReference type="Proteomes" id="UP000292568"/>
    </source>
</evidence>
<sequence>MSNISQSLAASKPAKFSPDDTHYFGDGNARTAGGDIYASMDEEQALNPEEEHPCWSRLGTSIADDNQQDRLVLNMPNVELLRAPDYVMRPLLPRKSVVVLGADSGTGKSTLAAHIEALASRGELDEGRPLKCLVITTEDSADDLAAQYAAEGADVQNYIRTVSIESDTIVASDGSPALKTIGAKDLPRIISAAYKIRPDIIRFDPLHRFATGDWNSGKSAEFMDELTVMAQSLNCCVVGIMHTKKGAMNAKEAITGTGQWVAKSRSAAVMAAPDDDKNHVVLQQIKSNRSATQNFEIEFATKPLTFSDGSVFDVRYVASMTPTTRTADDVFAQNLNDRMAFVDRDELSELARWVYDTIEANGGHMFANDVFKRAENRPEKWSRGQVRKARKEAGVQLTRQASRGAQSIWFLPTCCTEAEAKSWGTVPAEKERTKE</sequence>
<dbReference type="Gene3D" id="3.40.50.300">
    <property type="entry name" value="P-loop containing nucleotide triphosphate hydrolases"/>
    <property type="match status" value="1"/>
</dbReference>
<dbReference type="Proteomes" id="UP000292568">
    <property type="component" value="Unassembled WGS sequence"/>
</dbReference>
<dbReference type="Pfam" id="PF13481">
    <property type="entry name" value="AAA_25"/>
    <property type="match status" value="1"/>
</dbReference>
<gene>
    <name evidence="2" type="ORF">PG2093B_0337</name>
</gene>
<comment type="caution">
    <text evidence="2">The sequence shown here is derived from an EMBL/GenBank/DDBJ whole genome shotgun (WGS) entry which is preliminary data.</text>
</comment>
<dbReference type="EMBL" id="RYUH01000006">
    <property type="protein sequence ID" value="RYQ11653.1"/>
    <property type="molecule type" value="Genomic_DNA"/>
</dbReference>
<dbReference type="InterPro" id="IPR027417">
    <property type="entry name" value="P-loop_NTPase"/>
</dbReference>
<organism evidence="2 3">
    <name type="scientific">Bifidobacterium pseudolongum subsp. globosum</name>
    <dbReference type="NCBI Taxonomy" id="1690"/>
    <lineage>
        <taxon>Bacteria</taxon>
        <taxon>Bacillati</taxon>
        <taxon>Actinomycetota</taxon>
        <taxon>Actinomycetes</taxon>
        <taxon>Bifidobacteriales</taxon>
        <taxon>Bifidobacteriaceae</taxon>
        <taxon>Bifidobacterium</taxon>
    </lineage>
</organism>
<dbReference type="SUPFAM" id="SSF52540">
    <property type="entry name" value="P-loop containing nucleoside triphosphate hydrolases"/>
    <property type="match status" value="1"/>
</dbReference>
<feature type="region of interest" description="Disordered" evidence="1">
    <location>
        <begin position="1"/>
        <end position="28"/>
    </location>
</feature>
<proteinExistence type="predicted"/>